<keyword evidence="5" id="KW-1185">Reference proteome</keyword>
<organism evidence="4 5">
    <name type="scientific">Paramormyrops kingsleyae</name>
    <dbReference type="NCBI Taxonomy" id="1676925"/>
    <lineage>
        <taxon>Eukaryota</taxon>
        <taxon>Metazoa</taxon>
        <taxon>Chordata</taxon>
        <taxon>Craniata</taxon>
        <taxon>Vertebrata</taxon>
        <taxon>Euteleostomi</taxon>
        <taxon>Actinopterygii</taxon>
        <taxon>Neopterygii</taxon>
        <taxon>Teleostei</taxon>
        <taxon>Osteoglossocephala</taxon>
        <taxon>Osteoglossomorpha</taxon>
        <taxon>Osteoglossiformes</taxon>
        <taxon>Mormyridae</taxon>
        <taxon>Paramormyrops</taxon>
    </lineage>
</organism>
<dbReference type="AlphaFoldDB" id="A0A3B3T7Y9"/>
<feature type="compositionally biased region" description="Basic and acidic residues" evidence="3">
    <location>
        <begin position="55"/>
        <end position="69"/>
    </location>
</feature>
<evidence type="ECO:0000256" key="1">
    <source>
        <dbReference type="ARBA" id="ARBA00009550"/>
    </source>
</evidence>
<dbReference type="Ensembl" id="ENSPKIT00000019571.1">
    <property type="protein sequence ID" value="ENSPKIP00000038578.1"/>
    <property type="gene ID" value="ENSPKIG00000016295.1"/>
</dbReference>
<feature type="region of interest" description="Disordered" evidence="3">
    <location>
        <begin position="1"/>
        <end position="69"/>
    </location>
</feature>
<dbReference type="InterPro" id="IPR026183">
    <property type="entry name" value="Taxilin_fam"/>
</dbReference>
<evidence type="ECO:0000313" key="4">
    <source>
        <dbReference type="Ensembl" id="ENSPKIP00000038578.1"/>
    </source>
</evidence>
<comment type="similarity">
    <text evidence="1">Belongs to the taxilin family.</text>
</comment>
<reference evidence="4" key="2">
    <citation type="submission" date="2025-09" db="UniProtKB">
        <authorList>
            <consortium name="Ensembl"/>
        </authorList>
    </citation>
    <scope>IDENTIFICATION</scope>
</reference>
<feature type="coiled-coil region" evidence="2">
    <location>
        <begin position="196"/>
        <end position="262"/>
    </location>
</feature>
<dbReference type="GO" id="GO:0019905">
    <property type="term" value="F:syntaxin binding"/>
    <property type="evidence" value="ECO:0007669"/>
    <property type="project" value="InterPro"/>
</dbReference>
<dbReference type="Pfam" id="PF09728">
    <property type="entry name" value="Taxilin"/>
    <property type="match status" value="1"/>
</dbReference>
<proteinExistence type="inferred from homology"/>
<keyword evidence="2" id="KW-0175">Coiled coil</keyword>
<dbReference type="STRING" id="1676925.ENSPKIP00000038578"/>
<feature type="coiled-coil region" evidence="2">
    <location>
        <begin position="309"/>
        <end position="343"/>
    </location>
</feature>
<dbReference type="PANTHER" id="PTHR16127">
    <property type="entry name" value="TAXILIN"/>
    <property type="match status" value="1"/>
</dbReference>
<name>A0A3B3T7Y9_9TELE</name>
<evidence type="ECO:0000256" key="3">
    <source>
        <dbReference type="SAM" id="MobiDB-lite"/>
    </source>
</evidence>
<dbReference type="Proteomes" id="UP000261540">
    <property type="component" value="Unplaced"/>
</dbReference>
<accession>A0A3B3T7Y9</accession>
<sequence length="351" mass="40671">MENNTQSSEVPADSGPQIHVNGTDGPPTDPMEEFSRQLESIISTYGPVAGTREPLQAERAEEEPGCRKDGEEATQLMQSLNKLATPEERLQALFEKYTELLGEHRAQQRLLKSLEGKQAITQKETEQLQAEHKRAILACSKLEELCRGLQRHNNTIKDEMLQRSLQDEQKRQEITAQFQSTLTDIQGQIAHHSDHNAKLCQENNKLAEKLKEIITQYEIREESLEKIFKHRDLQQKLADAKLEQADVLLKEAEEKHNREKEYLLTQAAEWKLQARLLKEQETVMRAQLILYSEKFEEFQNTLAKSNDVFANFKQEMDKMSTKMKKLENDCDSWKTRFENCNKALKDMIEDV</sequence>
<dbReference type="PANTHER" id="PTHR16127:SF10">
    <property type="entry name" value="BETA-TAXILIN"/>
    <property type="match status" value="1"/>
</dbReference>
<reference evidence="4" key="1">
    <citation type="submission" date="2025-08" db="UniProtKB">
        <authorList>
            <consortium name="Ensembl"/>
        </authorList>
    </citation>
    <scope>IDENTIFICATION</scope>
</reference>
<protein>
    <submittedName>
        <fullName evidence="4">Taxilin beta</fullName>
    </submittedName>
</protein>
<evidence type="ECO:0000313" key="5">
    <source>
        <dbReference type="Proteomes" id="UP000261540"/>
    </source>
</evidence>
<evidence type="ECO:0000256" key="2">
    <source>
        <dbReference type="SAM" id="Coils"/>
    </source>
</evidence>
<dbReference type="GeneTree" id="ENSGT00940000157418"/>